<sequence>MIDKKILQMHFSRNAKNYDSYAKVQKKMADTLLCMLDLDSKSRLDILDVGCGTGYLTKLLLDRWPNARITAVDIAPG</sequence>
<dbReference type="Gene3D" id="3.40.50.150">
    <property type="entry name" value="Vaccinia Virus protein VP39"/>
    <property type="match status" value="1"/>
</dbReference>
<dbReference type="InterPro" id="IPR041698">
    <property type="entry name" value="Methyltransf_25"/>
</dbReference>
<dbReference type="CDD" id="cd02440">
    <property type="entry name" value="AdoMet_MTases"/>
    <property type="match status" value="1"/>
</dbReference>
<dbReference type="Proteomes" id="UP000019109">
    <property type="component" value="Unassembled WGS sequence"/>
</dbReference>
<name>W4V6L1_9FIRM</name>
<comment type="caution">
    <text evidence="2">The sequence shown here is derived from an EMBL/GenBank/DDBJ whole genome shotgun (WGS) entry which is preliminary data.</text>
</comment>
<reference evidence="2" key="1">
    <citation type="journal article" date="2014" name="Genome Announc.">
        <title>Draft Genome Sequence of Clostridium straminisolvens Strain JCM 21531T, Isolated from a Cellulose-Degrading Bacterial Community.</title>
        <authorList>
            <person name="Yuki M."/>
            <person name="Oshima K."/>
            <person name="Suda W."/>
            <person name="Sakamoto M."/>
            <person name="Kitamura K."/>
            <person name="Iida T."/>
            <person name="Hattori M."/>
            <person name="Ohkuma M."/>
        </authorList>
    </citation>
    <scope>NUCLEOTIDE SEQUENCE [LARGE SCALE GENOMIC DNA]</scope>
    <source>
        <strain evidence="2">JCM 21531</strain>
    </source>
</reference>
<proteinExistence type="predicted"/>
<organism evidence="2 3">
    <name type="scientific">Acetivibrio straminisolvens JCM 21531</name>
    <dbReference type="NCBI Taxonomy" id="1294263"/>
    <lineage>
        <taxon>Bacteria</taxon>
        <taxon>Bacillati</taxon>
        <taxon>Bacillota</taxon>
        <taxon>Clostridia</taxon>
        <taxon>Eubacteriales</taxon>
        <taxon>Oscillospiraceae</taxon>
        <taxon>Acetivibrio</taxon>
    </lineage>
</organism>
<dbReference type="InterPro" id="IPR029063">
    <property type="entry name" value="SAM-dependent_MTases_sf"/>
</dbReference>
<dbReference type="SUPFAM" id="SSF53335">
    <property type="entry name" value="S-adenosyl-L-methionine-dependent methyltransferases"/>
    <property type="match status" value="1"/>
</dbReference>
<protein>
    <submittedName>
        <fullName evidence="2">Biotin synthesis protein BioC</fullName>
    </submittedName>
</protein>
<feature type="domain" description="Methyltransferase" evidence="1">
    <location>
        <begin position="46"/>
        <end position="76"/>
    </location>
</feature>
<gene>
    <name evidence="2" type="ORF">JCM21531_2309</name>
</gene>
<dbReference type="STRING" id="1294263.JCM21531_2309"/>
<evidence type="ECO:0000259" key="1">
    <source>
        <dbReference type="Pfam" id="PF13649"/>
    </source>
</evidence>
<keyword evidence="3" id="KW-1185">Reference proteome</keyword>
<dbReference type="EMBL" id="BAVR01000025">
    <property type="protein sequence ID" value="GAE88831.1"/>
    <property type="molecule type" value="Genomic_DNA"/>
</dbReference>
<accession>W4V6L1</accession>
<evidence type="ECO:0000313" key="2">
    <source>
        <dbReference type="EMBL" id="GAE88831.1"/>
    </source>
</evidence>
<dbReference type="AlphaFoldDB" id="W4V6L1"/>
<dbReference type="Pfam" id="PF13649">
    <property type="entry name" value="Methyltransf_25"/>
    <property type="match status" value="1"/>
</dbReference>
<evidence type="ECO:0000313" key="3">
    <source>
        <dbReference type="Proteomes" id="UP000019109"/>
    </source>
</evidence>